<keyword evidence="6" id="KW-0411">Iron-sulfur</keyword>
<dbReference type="PANTHER" id="PTHR36923">
    <property type="entry name" value="FERREDOXIN"/>
    <property type="match status" value="1"/>
</dbReference>
<evidence type="ECO:0000256" key="6">
    <source>
        <dbReference type="ARBA" id="ARBA00023014"/>
    </source>
</evidence>
<keyword evidence="7" id="KW-0003">3Fe-4S</keyword>
<keyword evidence="2" id="KW-0813">Transport</keyword>
<dbReference type="GO" id="GO:0046872">
    <property type="term" value="F:metal ion binding"/>
    <property type="evidence" value="ECO:0007669"/>
    <property type="project" value="UniProtKB-KW"/>
</dbReference>
<gene>
    <name evidence="8" type="ORF">BLA60_07320</name>
</gene>
<evidence type="ECO:0000256" key="3">
    <source>
        <dbReference type="ARBA" id="ARBA00022723"/>
    </source>
</evidence>
<dbReference type="GO" id="GO:0051538">
    <property type="term" value="F:3 iron, 4 sulfur cluster binding"/>
    <property type="evidence" value="ECO:0007669"/>
    <property type="project" value="UniProtKB-KW"/>
</dbReference>
<keyword evidence="9" id="KW-1185">Reference proteome</keyword>
<dbReference type="Proteomes" id="UP000185696">
    <property type="component" value="Unassembled WGS sequence"/>
</dbReference>
<dbReference type="Pfam" id="PF13459">
    <property type="entry name" value="Fer4_15"/>
    <property type="match status" value="1"/>
</dbReference>
<comment type="cofactor">
    <cofactor evidence="1">
        <name>[3Fe-4S] cluster</name>
        <dbReference type="ChEBI" id="CHEBI:21137"/>
    </cofactor>
</comment>
<comment type="caution">
    <text evidence="8">The sequence shown here is derived from an EMBL/GenBank/DDBJ whole genome shotgun (WGS) entry which is preliminary data.</text>
</comment>
<dbReference type="Gene3D" id="3.30.70.20">
    <property type="match status" value="1"/>
</dbReference>
<evidence type="ECO:0000313" key="8">
    <source>
        <dbReference type="EMBL" id="OLF13042.1"/>
    </source>
</evidence>
<keyword evidence="4" id="KW-0249">Electron transport</keyword>
<proteinExistence type="predicted"/>
<evidence type="ECO:0000256" key="7">
    <source>
        <dbReference type="ARBA" id="ARBA00023291"/>
    </source>
</evidence>
<dbReference type="PANTHER" id="PTHR36923:SF3">
    <property type="entry name" value="FERREDOXIN"/>
    <property type="match status" value="1"/>
</dbReference>
<dbReference type="InterPro" id="IPR051269">
    <property type="entry name" value="Fe-S_cluster_ET"/>
</dbReference>
<evidence type="ECO:0000256" key="5">
    <source>
        <dbReference type="ARBA" id="ARBA00023004"/>
    </source>
</evidence>
<dbReference type="SUPFAM" id="SSF54862">
    <property type="entry name" value="4Fe-4S ferredoxins"/>
    <property type="match status" value="1"/>
</dbReference>
<dbReference type="OrthoDB" id="4741951at2"/>
<evidence type="ECO:0000256" key="1">
    <source>
        <dbReference type="ARBA" id="ARBA00001927"/>
    </source>
</evidence>
<keyword evidence="3" id="KW-0479">Metal-binding</keyword>
<reference evidence="8 9" key="1">
    <citation type="submission" date="2016-12" db="EMBL/GenBank/DDBJ databases">
        <title>The draft genome sequence of Actinophytocola xinjiangensis.</title>
        <authorList>
            <person name="Wang W."/>
            <person name="Yuan L."/>
        </authorList>
    </citation>
    <scope>NUCLEOTIDE SEQUENCE [LARGE SCALE GENOMIC DNA]</scope>
    <source>
        <strain evidence="8 9">CGMCC 4.4663</strain>
    </source>
</reference>
<dbReference type="AlphaFoldDB" id="A0A7Z1AZG1"/>
<keyword evidence="5" id="KW-0408">Iron</keyword>
<dbReference type="EMBL" id="MSIF01000002">
    <property type="protein sequence ID" value="OLF13042.1"/>
    <property type="molecule type" value="Genomic_DNA"/>
</dbReference>
<protein>
    <recommendedName>
        <fullName evidence="10">Ferredoxin</fullName>
    </recommendedName>
</protein>
<evidence type="ECO:0000256" key="2">
    <source>
        <dbReference type="ARBA" id="ARBA00022448"/>
    </source>
</evidence>
<evidence type="ECO:0000313" key="9">
    <source>
        <dbReference type="Proteomes" id="UP000185696"/>
    </source>
</evidence>
<sequence>MGARKSRSRTTVSVNNDRCRRYGICVAEAPSLFRMTTDGGLRYLRTVPGEQVEQAKAAVRSCPMLAIELDERR</sequence>
<evidence type="ECO:0000256" key="4">
    <source>
        <dbReference type="ARBA" id="ARBA00022982"/>
    </source>
</evidence>
<organism evidence="8 9">
    <name type="scientific">Actinophytocola xinjiangensis</name>
    <dbReference type="NCBI Taxonomy" id="485602"/>
    <lineage>
        <taxon>Bacteria</taxon>
        <taxon>Bacillati</taxon>
        <taxon>Actinomycetota</taxon>
        <taxon>Actinomycetes</taxon>
        <taxon>Pseudonocardiales</taxon>
        <taxon>Pseudonocardiaceae</taxon>
    </lineage>
</organism>
<dbReference type="RefSeq" id="WP_075131951.1">
    <property type="nucleotide sequence ID" value="NZ_MSIF01000002.1"/>
</dbReference>
<name>A0A7Z1AZG1_9PSEU</name>
<accession>A0A7Z1AZG1</accession>
<evidence type="ECO:0008006" key="10">
    <source>
        <dbReference type="Google" id="ProtNLM"/>
    </source>
</evidence>